<dbReference type="EMBL" id="JAOQKJ010000017">
    <property type="protein sequence ID" value="MCU6745798.1"/>
    <property type="molecule type" value="Genomic_DNA"/>
</dbReference>
<feature type="domain" description="Flagellar hook-associated protein 2 C-terminal" evidence="7">
    <location>
        <begin position="237"/>
        <end position="502"/>
    </location>
</feature>
<evidence type="ECO:0000256" key="1">
    <source>
        <dbReference type="ARBA" id="ARBA00009764"/>
    </source>
</evidence>
<comment type="similarity">
    <text evidence="1 5">Belongs to the FliD family.</text>
</comment>
<dbReference type="Pfam" id="PF02465">
    <property type="entry name" value="FliD_N"/>
    <property type="match status" value="1"/>
</dbReference>
<evidence type="ECO:0000256" key="3">
    <source>
        <dbReference type="ARBA" id="ARBA00023054"/>
    </source>
</evidence>
<keyword evidence="3 5" id="KW-0175">Coiled coil</keyword>
<dbReference type="RefSeq" id="WP_262575833.1">
    <property type="nucleotide sequence ID" value="NZ_JAOQKJ010000017.1"/>
</dbReference>
<comment type="subcellular location">
    <subcellularLocation>
        <location evidence="5">Secreted</location>
    </subcellularLocation>
    <subcellularLocation>
        <location evidence="5">Bacterial flagellum</location>
    </subcellularLocation>
</comment>
<evidence type="ECO:0000313" key="9">
    <source>
        <dbReference type="Proteomes" id="UP001652432"/>
    </source>
</evidence>
<keyword evidence="5" id="KW-0964">Secreted</keyword>
<keyword evidence="4 5" id="KW-0975">Bacterial flagellum</keyword>
<comment type="function">
    <text evidence="5">Required for morphogenesis and for the elongation of the flagellar filament by facilitating polymerization of the flagellin monomers at the tip of growing filament. Forms a capping structure, which prevents flagellin subunits (transported through the central channel of the flagellum) from leaking out without polymerization at the distal end.</text>
</comment>
<evidence type="ECO:0000256" key="5">
    <source>
        <dbReference type="RuleBase" id="RU362066"/>
    </source>
</evidence>
<name>A0ABT2T6A4_9FIRM</name>
<dbReference type="PANTHER" id="PTHR30288">
    <property type="entry name" value="FLAGELLAR CAP/ASSEMBLY PROTEIN FLID"/>
    <property type="match status" value="1"/>
</dbReference>
<organism evidence="8 9">
    <name type="scientific">Suilimivivens aceti</name>
    <dbReference type="NCBI Taxonomy" id="2981774"/>
    <lineage>
        <taxon>Bacteria</taxon>
        <taxon>Bacillati</taxon>
        <taxon>Bacillota</taxon>
        <taxon>Clostridia</taxon>
        <taxon>Lachnospirales</taxon>
        <taxon>Lachnospiraceae</taxon>
        <taxon>Suilimivivens</taxon>
    </lineage>
</organism>
<dbReference type="PANTHER" id="PTHR30288:SF0">
    <property type="entry name" value="FLAGELLAR HOOK-ASSOCIATED PROTEIN 2"/>
    <property type="match status" value="1"/>
</dbReference>
<keyword evidence="8" id="KW-0282">Flagellum</keyword>
<comment type="caution">
    <text evidence="8">The sequence shown here is derived from an EMBL/GenBank/DDBJ whole genome shotgun (WGS) entry which is preliminary data.</text>
</comment>
<dbReference type="Pfam" id="PF07195">
    <property type="entry name" value="FliD_C"/>
    <property type="match status" value="1"/>
</dbReference>
<keyword evidence="8" id="KW-0969">Cilium</keyword>
<feature type="coiled-coil region" evidence="5">
    <location>
        <begin position="458"/>
        <end position="485"/>
    </location>
</feature>
<dbReference type="InterPro" id="IPR003481">
    <property type="entry name" value="FliD_N"/>
</dbReference>
<reference evidence="8 9" key="1">
    <citation type="journal article" date="2021" name="ISME Commun">
        <title>Automated analysis of genomic sequences facilitates high-throughput and comprehensive description of bacteria.</title>
        <authorList>
            <person name="Hitch T.C.A."/>
        </authorList>
    </citation>
    <scope>NUCLEOTIDE SEQUENCE [LARGE SCALE GENOMIC DNA]</scope>
    <source>
        <strain evidence="8 9">Sanger_18</strain>
    </source>
</reference>
<evidence type="ECO:0000256" key="2">
    <source>
        <dbReference type="ARBA" id="ARBA00011255"/>
    </source>
</evidence>
<evidence type="ECO:0000259" key="6">
    <source>
        <dbReference type="Pfam" id="PF02465"/>
    </source>
</evidence>
<evidence type="ECO:0000256" key="4">
    <source>
        <dbReference type="ARBA" id="ARBA00023143"/>
    </source>
</evidence>
<dbReference type="Proteomes" id="UP001652432">
    <property type="component" value="Unassembled WGS sequence"/>
</dbReference>
<sequence>MSMRMTGMFSGMDTESIIQELVSAKRTKVDTQKKAQTKLEWKQDAWKDLNTKLKNLQSKYIANMRFSDAYSKKTTKVSNSSAVSVITGEGAVNGVQTLEVSRLAKTAYLTGGKIQSSKEVTALTTLGDLDATLGDDFSGTITVGAGDKQKTLNIDKNTSISTVLNTMKEAGLNASYDAGQKRFFVSAKTSGEDGNFSITSGDASGQKALKMLGISYDASAESTGKSDDEAAAHYTKGQDAEIYLNGAKFTDSTNVFEINGLTFTALSATAPGETVTVTTEQDTDGIYDMVKNFLKEYNSVINEMDKLYNADSAKGYEPLTDDEKESLSDSEVEKYEKKIKDALLRRDDNLSTVNSALQQIMSGGVEVGGKTMYLSDFGIDTLGYFTAAENEKHAYHIDGDSDDASTAGNADKLKTMISNDPDTVISFFTSLSQKLYGKMTDLSKSVDGYRTFGNFYDDKKMKSDYEDYTSKIKELEKKLQDYEDKWYSKFSKMETALAKMQSNSSAVTGLLGGS</sequence>
<evidence type="ECO:0000313" key="8">
    <source>
        <dbReference type="EMBL" id="MCU6745798.1"/>
    </source>
</evidence>
<evidence type="ECO:0000259" key="7">
    <source>
        <dbReference type="Pfam" id="PF07195"/>
    </source>
</evidence>
<feature type="domain" description="Flagellar hook-associated protein 2 N-terminal" evidence="6">
    <location>
        <begin position="10"/>
        <end position="106"/>
    </location>
</feature>
<comment type="subunit">
    <text evidence="2 5">Homopentamer.</text>
</comment>
<protein>
    <recommendedName>
        <fullName evidence="5">Flagellar hook-associated protein 2</fullName>
        <shortName evidence="5">HAP2</shortName>
    </recommendedName>
    <alternativeName>
        <fullName evidence="5">Flagellar cap protein</fullName>
    </alternativeName>
</protein>
<dbReference type="InterPro" id="IPR040026">
    <property type="entry name" value="FliD"/>
</dbReference>
<proteinExistence type="inferred from homology"/>
<keyword evidence="8" id="KW-0966">Cell projection</keyword>
<dbReference type="InterPro" id="IPR010809">
    <property type="entry name" value="FliD_C"/>
</dbReference>
<accession>A0ABT2T6A4</accession>
<keyword evidence="9" id="KW-1185">Reference proteome</keyword>
<gene>
    <name evidence="8" type="primary">fliD</name>
    <name evidence="8" type="ORF">OCV77_15080</name>
</gene>